<keyword evidence="1" id="KW-0732">Signal</keyword>
<dbReference type="EMBL" id="MU006298">
    <property type="protein sequence ID" value="KAF2852494.1"/>
    <property type="molecule type" value="Genomic_DNA"/>
</dbReference>
<dbReference type="AlphaFoldDB" id="A0A6A7BAR6"/>
<proteinExistence type="predicted"/>
<feature type="chain" id="PRO_5025513158" evidence="1">
    <location>
        <begin position="33"/>
        <end position="76"/>
    </location>
</feature>
<evidence type="ECO:0000256" key="1">
    <source>
        <dbReference type="SAM" id="SignalP"/>
    </source>
</evidence>
<gene>
    <name evidence="2" type="ORF">T440DRAFT_466648</name>
</gene>
<organism evidence="2 3">
    <name type="scientific">Plenodomus tracheiphilus IPT5</name>
    <dbReference type="NCBI Taxonomy" id="1408161"/>
    <lineage>
        <taxon>Eukaryota</taxon>
        <taxon>Fungi</taxon>
        <taxon>Dikarya</taxon>
        <taxon>Ascomycota</taxon>
        <taxon>Pezizomycotina</taxon>
        <taxon>Dothideomycetes</taxon>
        <taxon>Pleosporomycetidae</taxon>
        <taxon>Pleosporales</taxon>
        <taxon>Pleosporineae</taxon>
        <taxon>Leptosphaeriaceae</taxon>
        <taxon>Plenodomus</taxon>
    </lineage>
</organism>
<evidence type="ECO:0000313" key="3">
    <source>
        <dbReference type="Proteomes" id="UP000799423"/>
    </source>
</evidence>
<evidence type="ECO:0000313" key="2">
    <source>
        <dbReference type="EMBL" id="KAF2852494.1"/>
    </source>
</evidence>
<keyword evidence="3" id="KW-1185">Reference proteome</keyword>
<dbReference type="OrthoDB" id="10488687at2759"/>
<reference evidence="2" key="1">
    <citation type="submission" date="2020-01" db="EMBL/GenBank/DDBJ databases">
        <authorList>
            <consortium name="DOE Joint Genome Institute"/>
            <person name="Haridas S."/>
            <person name="Albert R."/>
            <person name="Binder M."/>
            <person name="Bloem J."/>
            <person name="Labutti K."/>
            <person name="Salamov A."/>
            <person name="Andreopoulos B."/>
            <person name="Baker S.E."/>
            <person name="Barry K."/>
            <person name="Bills G."/>
            <person name="Bluhm B.H."/>
            <person name="Cannon C."/>
            <person name="Castanera R."/>
            <person name="Culley D.E."/>
            <person name="Daum C."/>
            <person name="Ezra D."/>
            <person name="Gonzalez J.B."/>
            <person name="Henrissat B."/>
            <person name="Kuo A."/>
            <person name="Liang C."/>
            <person name="Lipzen A."/>
            <person name="Lutzoni F."/>
            <person name="Magnuson J."/>
            <person name="Mondo S."/>
            <person name="Nolan M."/>
            <person name="Ohm R."/>
            <person name="Pangilinan J."/>
            <person name="Park H.-J."/>
            <person name="Ramirez L."/>
            <person name="Alfaro M."/>
            <person name="Sun H."/>
            <person name="Tritt A."/>
            <person name="Yoshinaga Y."/>
            <person name="Zwiers L.-H."/>
            <person name="Turgeon B.G."/>
            <person name="Goodwin S.B."/>
            <person name="Spatafora J.W."/>
            <person name="Crous P.W."/>
            <person name="Grigoriev I.V."/>
        </authorList>
    </citation>
    <scope>NUCLEOTIDE SEQUENCE</scope>
    <source>
        <strain evidence="2">IPT5</strain>
    </source>
</reference>
<dbReference type="Proteomes" id="UP000799423">
    <property type="component" value="Unassembled WGS sequence"/>
</dbReference>
<sequence>MKLETTCGGSFAAVTMAFSMLMLVDERAAAVAQVNACHDRWQRFDRIGLNVCCSFTYRIASGLEQHTNELAVLDVH</sequence>
<name>A0A6A7BAR6_9PLEO</name>
<protein>
    <submittedName>
        <fullName evidence="2">Uncharacterized protein</fullName>
    </submittedName>
</protein>
<accession>A0A6A7BAR6</accession>
<feature type="signal peptide" evidence="1">
    <location>
        <begin position="1"/>
        <end position="32"/>
    </location>
</feature>